<feature type="non-terminal residue" evidence="1">
    <location>
        <position position="1"/>
    </location>
</feature>
<evidence type="ECO:0008006" key="2">
    <source>
        <dbReference type="Google" id="ProtNLM"/>
    </source>
</evidence>
<protein>
    <recommendedName>
        <fullName evidence="2">Fibronectin type-III domain-containing protein</fullName>
    </recommendedName>
</protein>
<dbReference type="AlphaFoldDB" id="A0A381YEH7"/>
<organism evidence="1">
    <name type="scientific">marine metagenome</name>
    <dbReference type="NCBI Taxonomy" id="408172"/>
    <lineage>
        <taxon>unclassified sequences</taxon>
        <taxon>metagenomes</taxon>
        <taxon>ecological metagenomes</taxon>
    </lineage>
</organism>
<dbReference type="InterPro" id="IPR013783">
    <property type="entry name" value="Ig-like_fold"/>
</dbReference>
<dbReference type="Gene3D" id="2.60.40.10">
    <property type="entry name" value="Immunoglobulins"/>
    <property type="match status" value="1"/>
</dbReference>
<sequence length="531" mass="59526">FTGPLGIWVFDGDSVDIDRQNYINSFQAHWQQFIEEGSGFLTYEYALYDMDNSQYITPWTATLDTLCNISDLSLEENITYNVHIRGIDSVYNVGEILMSDGALIDLSAPSSPMNLVAWFTSERIFVEWDQNQEVDLNYYSVYGGTEENPTTLLFTTADSTAEAFMPSFEDGNTYYFRITATDIPGNESVFTSEVTGIPQSALITRADPNPMNFLNASDSILTINFTQPLSDIGDITASSIAYDNMNLYSTYSSEDTAIIIHFTEPYGSLDTINIEISNILDWSGNGTDAKELIYTTYLLADYDNDFQIDVLDLNAFKTALTNQDFAYELGPITGTVPHFIPTPNNIFDLRDIMAFVQMWYWSNSSLPLIAGSMPEIGSRIEIEQIDKSIVVSLPEGSLAGQVFIEYPTSSMQFSTKGDITTEDHIYLSSTDEAAGKILIEWANSIDNNQTEIIIDSYSFDRNDTPISIGYTIYGSDEEIISQGMSSMKIRAIPDEYSLHHNYPNPFNPSTTIMYDLPEAGYTRLMIYDLLG</sequence>
<feature type="non-terminal residue" evidence="1">
    <location>
        <position position="531"/>
    </location>
</feature>
<evidence type="ECO:0000313" key="1">
    <source>
        <dbReference type="EMBL" id="SVA75469.1"/>
    </source>
</evidence>
<reference evidence="1" key="1">
    <citation type="submission" date="2018-05" db="EMBL/GenBank/DDBJ databases">
        <authorList>
            <person name="Lanie J.A."/>
            <person name="Ng W.-L."/>
            <person name="Kazmierczak K.M."/>
            <person name="Andrzejewski T.M."/>
            <person name="Davidsen T.M."/>
            <person name="Wayne K.J."/>
            <person name="Tettelin H."/>
            <person name="Glass J.I."/>
            <person name="Rusch D."/>
            <person name="Podicherti R."/>
            <person name="Tsui H.-C.T."/>
            <person name="Winkler M.E."/>
        </authorList>
    </citation>
    <scope>NUCLEOTIDE SEQUENCE</scope>
</reference>
<accession>A0A381YEH7</accession>
<dbReference type="InterPro" id="IPR036116">
    <property type="entry name" value="FN3_sf"/>
</dbReference>
<dbReference type="EMBL" id="UINC01018056">
    <property type="protein sequence ID" value="SVA75469.1"/>
    <property type="molecule type" value="Genomic_DNA"/>
</dbReference>
<gene>
    <name evidence="1" type="ORF">METZ01_LOCUS128323</name>
</gene>
<dbReference type="SUPFAM" id="SSF49265">
    <property type="entry name" value="Fibronectin type III"/>
    <property type="match status" value="1"/>
</dbReference>
<name>A0A381YEH7_9ZZZZ</name>
<proteinExistence type="predicted"/>